<dbReference type="InterPro" id="IPR036188">
    <property type="entry name" value="FAD/NAD-bd_sf"/>
</dbReference>
<comment type="caution">
    <text evidence="17">The sequence shown here is derived from an EMBL/GenBank/DDBJ whole genome shotgun (WGS) entry which is preliminary data.</text>
</comment>
<dbReference type="Gene3D" id="3.30.70.20">
    <property type="match status" value="1"/>
</dbReference>
<comment type="cofactor">
    <cofactor evidence="1 14">
        <name>FAD</name>
        <dbReference type="ChEBI" id="CHEBI:57692"/>
    </cofactor>
</comment>
<reference evidence="17 18" key="1">
    <citation type="submission" date="2019-03" db="EMBL/GenBank/DDBJ databases">
        <title>Genomic Encyclopedia of Type Strains, Phase IV (KMG-IV): sequencing the most valuable type-strain genomes for metagenomic binning, comparative biology and taxonomic classification.</title>
        <authorList>
            <person name="Goeker M."/>
        </authorList>
    </citation>
    <scope>NUCLEOTIDE SEQUENCE [LARGE SCALE GENOMIC DNA]</scope>
    <source>
        <strain evidence="17 18">DSM 16998</strain>
    </source>
</reference>
<dbReference type="AlphaFoldDB" id="A0A4R6QUS1"/>
<keyword evidence="12 14" id="KW-0830">Ubiquinone</keyword>
<dbReference type="InterPro" id="IPR049398">
    <property type="entry name" value="ETF-QO/FixC_UQ-bd"/>
</dbReference>
<dbReference type="Pfam" id="PF21162">
    <property type="entry name" value="ETFQO_UQ-bd"/>
    <property type="match status" value="1"/>
</dbReference>
<dbReference type="EMBL" id="SNXS01000001">
    <property type="protein sequence ID" value="TDP74465.1"/>
    <property type="molecule type" value="Genomic_DNA"/>
</dbReference>
<evidence type="ECO:0000256" key="4">
    <source>
        <dbReference type="ARBA" id="ARBA00022485"/>
    </source>
</evidence>
<evidence type="ECO:0000256" key="12">
    <source>
        <dbReference type="ARBA" id="ARBA00023075"/>
    </source>
</evidence>
<keyword evidence="3 14" id="KW-0813">Transport</keyword>
<evidence type="ECO:0000256" key="7">
    <source>
        <dbReference type="ARBA" id="ARBA00022827"/>
    </source>
</evidence>
<comment type="cofactor">
    <cofactor evidence="14">
        <name>[4Fe-4S] cluster</name>
        <dbReference type="ChEBI" id="CHEBI:49883"/>
    </cofactor>
    <text evidence="14">Binds 1 [4Fe-4S] cluster.</text>
</comment>
<dbReference type="PRINTS" id="PR00420">
    <property type="entry name" value="RNGMNOXGNASE"/>
</dbReference>
<gene>
    <name evidence="17" type="ORF">DES47_101524</name>
</gene>
<keyword evidence="6 14" id="KW-0479">Metal-binding</keyword>
<dbReference type="Gene3D" id="3.30.9.90">
    <property type="match status" value="1"/>
</dbReference>
<dbReference type="InterPro" id="IPR040156">
    <property type="entry name" value="ETF-QO"/>
</dbReference>
<dbReference type="FunFam" id="3.30.70.20:FF:000012">
    <property type="entry name" value="Electron transfer flavoprotein-ubiquinone oxidoreductase, mitochondrial"/>
    <property type="match status" value="1"/>
</dbReference>
<evidence type="ECO:0000256" key="1">
    <source>
        <dbReference type="ARBA" id="ARBA00001974"/>
    </source>
</evidence>
<evidence type="ECO:0000313" key="18">
    <source>
        <dbReference type="Proteomes" id="UP000295361"/>
    </source>
</evidence>
<dbReference type="InParanoid" id="A0A4R6QUS1"/>
<keyword evidence="18" id="KW-1185">Reference proteome</keyword>
<comment type="catalytic activity">
    <reaction evidence="13 14">
        <text>a ubiquinone + reduced [electron-transfer flavoprotein] = a ubiquinol + oxidized [electron-transfer flavoprotein] + H(+)</text>
        <dbReference type="Rhea" id="RHEA:24052"/>
        <dbReference type="Rhea" id="RHEA-COMP:9565"/>
        <dbReference type="Rhea" id="RHEA-COMP:9566"/>
        <dbReference type="Rhea" id="RHEA-COMP:10685"/>
        <dbReference type="Rhea" id="RHEA-COMP:10686"/>
        <dbReference type="ChEBI" id="CHEBI:15378"/>
        <dbReference type="ChEBI" id="CHEBI:16389"/>
        <dbReference type="ChEBI" id="CHEBI:17976"/>
        <dbReference type="ChEBI" id="CHEBI:57692"/>
        <dbReference type="ChEBI" id="CHEBI:58307"/>
        <dbReference type="EC" id="1.5.5.1"/>
    </reaction>
</comment>
<keyword evidence="11 14" id="KW-0411">Iron-sulfur</keyword>
<proteinExistence type="predicted"/>
<dbReference type="PANTHER" id="PTHR10617:SF107">
    <property type="entry name" value="ELECTRON TRANSFER FLAVOPROTEIN-UBIQUINONE OXIDOREDUCTASE, MITOCHONDRIAL"/>
    <property type="match status" value="1"/>
</dbReference>
<name>A0A4R6QUS1_9BURK</name>
<evidence type="ECO:0000313" key="17">
    <source>
        <dbReference type="EMBL" id="TDP74465.1"/>
    </source>
</evidence>
<keyword evidence="9 14" id="KW-0560">Oxidoreductase</keyword>
<keyword evidence="5 14" id="KW-0285">Flavoprotein</keyword>
<dbReference type="SUPFAM" id="SSF51905">
    <property type="entry name" value="FAD/NAD(P)-binding domain"/>
    <property type="match status" value="1"/>
</dbReference>
<dbReference type="Pfam" id="PF13450">
    <property type="entry name" value="NAD_binding_8"/>
    <property type="match status" value="1"/>
</dbReference>
<evidence type="ECO:0000256" key="3">
    <source>
        <dbReference type="ARBA" id="ARBA00022448"/>
    </source>
</evidence>
<dbReference type="Gene3D" id="3.50.50.60">
    <property type="entry name" value="FAD/NAD(P)-binding domain"/>
    <property type="match status" value="1"/>
</dbReference>
<dbReference type="OrthoDB" id="9766632at2"/>
<dbReference type="InterPro" id="IPR007859">
    <property type="entry name" value="ETF-QO/FixX_C"/>
</dbReference>
<evidence type="ECO:0000256" key="10">
    <source>
        <dbReference type="ARBA" id="ARBA00023004"/>
    </source>
</evidence>
<keyword evidence="10 14" id="KW-0408">Iron</keyword>
<feature type="domain" description="ETF-QO/FixC ubiquinone-binding" evidence="16">
    <location>
        <begin position="221"/>
        <end position="314"/>
    </location>
</feature>
<dbReference type="RefSeq" id="WP_133699087.1">
    <property type="nucleotide sequence ID" value="NZ_SNXS01000001.1"/>
</dbReference>
<evidence type="ECO:0000256" key="2">
    <source>
        <dbReference type="ARBA" id="ARBA00002819"/>
    </source>
</evidence>
<dbReference type="EC" id="1.5.5.1" evidence="14"/>
<dbReference type="GO" id="GO:0004174">
    <property type="term" value="F:electron-transferring-flavoprotein dehydrogenase activity"/>
    <property type="evidence" value="ECO:0007669"/>
    <property type="project" value="UniProtKB-UniRule"/>
</dbReference>
<dbReference type="SUPFAM" id="SSF54373">
    <property type="entry name" value="FAD-linked reductases, C-terminal domain"/>
    <property type="match status" value="1"/>
</dbReference>
<accession>A0A4R6QUS1</accession>
<dbReference type="PANTHER" id="PTHR10617">
    <property type="entry name" value="ELECTRON TRANSFER FLAVOPROTEIN-UBIQUINONE OXIDOREDUCTASE"/>
    <property type="match status" value="1"/>
</dbReference>
<evidence type="ECO:0000259" key="16">
    <source>
        <dbReference type="Pfam" id="PF21162"/>
    </source>
</evidence>
<evidence type="ECO:0000256" key="11">
    <source>
        <dbReference type="ARBA" id="ARBA00023014"/>
    </source>
</evidence>
<dbReference type="Pfam" id="PF05187">
    <property type="entry name" value="Fer4_ETF_QO"/>
    <property type="match status" value="1"/>
</dbReference>
<evidence type="ECO:0000259" key="15">
    <source>
        <dbReference type="Pfam" id="PF05187"/>
    </source>
</evidence>
<protein>
    <recommendedName>
        <fullName evidence="14">Electron transfer flavoprotein-ubiquinone oxidoreductase</fullName>
        <shortName evidence="14">ETF-QO</shortName>
        <ecNumber evidence="14">1.5.5.1</ecNumber>
    </recommendedName>
</protein>
<dbReference type="SUPFAM" id="SSF54862">
    <property type="entry name" value="4Fe-4S ferredoxins"/>
    <property type="match status" value="1"/>
</dbReference>
<dbReference type="FunCoup" id="A0A4R6QUS1">
    <property type="interactions" value="678"/>
</dbReference>
<evidence type="ECO:0000256" key="13">
    <source>
        <dbReference type="ARBA" id="ARBA00052682"/>
    </source>
</evidence>
<dbReference type="GO" id="GO:0051539">
    <property type="term" value="F:4 iron, 4 sulfur cluster binding"/>
    <property type="evidence" value="ECO:0007669"/>
    <property type="project" value="UniProtKB-UniRule"/>
</dbReference>
<keyword evidence="8 14" id="KW-0249">Electron transport</keyword>
<dbReference type="Proteomes" id="UP000295361">
    <property type="component" value="Unassembled WGS sequence"/>
</dbReference>
<evidence type="ECO:0000256" key="8">
    <source>
        <dbReference type="ARBA" id="ARBA00022982"/>
    </source>
</evidence>
<evidence type="ECO:0000256" key="6">
    <source>
        <dbReference type="ARBA" id="ARBA00022723"/>
    </source>
</evidence>
<keyword evidence="4" id="KW-0004">4Fe-4S</keyword>
<feature type="domain" description="ETF-QO/FixX C-terminal" evidence="15">
    <location>
        <begin position="457"/>
        <end position="558"/>
    </location>
</feature>
<dbReference type="GO" id="GO:0046872">
    <property type="term" value="F:metal ion binding"/>
    <property type="evidence" value="ECO:0007669"/>
    <property type="project" value="UniProtKB-KW"/>
</dbReference>
<evidence type="ECO:0000256" key="5">
    <source>
        <dbReference type="ARBA" id="ARBA00022630"/>
    </source>
</evidence>
<evidence type="ECO:0000256" key="14">
    <source>
        <dbReference type="RuleBase" id="RU366068"/>
    </source>
</evidence>
<organism evidence="17 18">
    <name type="scientific">Roseateles toxinivorans</name>
    <dbReference type="NCBI Taxonomy" id="270368"/>
    <lineage>
        <taxon>Bacteria</taxon>
        <taxon>Pseudomonadati</taxon>
        <taxon>Pseudomonadota</taxon>
        <taxon>Betaproteobacteria</taxon>
        <taxon>Burkholderiales</taxon>
        <taxon>Sphaerotilaceae</taxon>
        <taxon>Roseateles</taxon>
    </lineage>
</organism>
<keyword evidence="7 14" id="KW-0274">FAD</keyword>
<sequence>MTNQELIAQYGPREAMEYDVVIVGAGPGGLATAIRLKQLAAAKGAELSVVVLEKGSEPGAHILSGAVMDPRGLNELLPNWKELGAPLKQPVTSDDILFLNETGSTRTPDFLVPECFHNEGNYVISLGAVTKWLGEQAEALGVEIFPGFTAAEVVYGEDGAVRGVATGNLGVGKDGQPHDGFQLGMELHGKYTVFAEGARGHLGKQLIAKFKLDAGRDPQTYAIGIKELWEVPADKAQPGKVVHTAGWPIADDSFGGGFLYHLEGNKVTLGYVLGLDYQNPWMSPFEEMQRWKTHPAIRAHIEGGKRIGYGARAINNGGLQALPKLVFPGGCLVGCEAGMLNASRIKGSHAAIKTGMLAAEAAFDALQSGRAQDELSAYPVAFAQSWLHAELERTKNFKLWFKKGKLIGNLMTGIEQWLLPKLGVKVPPWTLHGTKPDHLALRPAAEMPKIEYPKPDNKLTFDRLSSVFVSNTNHEENQPAHLTLKDASVPVAINLAQYAGPESRYCPAGVYEFVKNADNSDRLQINAQNCVHCKTCDIKDPTQNIVWVTPEGGGGPNYAGM</sequence>
<evidence type="ECO:0000256" key="9">
    <source>
        <dbReference type="ARBA" id="ARBA00023002"/>
    </source>
</evidence>
<comment type="function">
    <text evidence="2 14">Accepts electrons from ETF and reduces ubiquinone.</text>
</comment>